<evidence type="ECO:0000256" key="1">
    <source>
        <dbReference type="ARBA" id="ARBA00004651"/>
    </source>
</evidence>
<accession>A0A1R4A5B7</accession>
<dbReference type="InterPro" id="IPR036259">
    <property type="entry name" value="MFS_trans_sf"/>
</dbReference>
<dbReference type="PANTHER" id="PTHR23513">
    <property type="entry name" value="INTEGRAL MEMBRANE EFFLUX PROTEIN-RELATED"/>
    <property type="match status" value="1"/>
</dbReference>
<dbReference type="Pfam" id="PF07690">
    <property type="entry name" value="MFS_1"/>
    <property type="match status" value="1"/>
</dbReference>
<keyword evidence="5" id="KW-0472">Membrane</keyword>
<dbReference type="GO" id="GO:0022857">
    <property type="term" value="F:transmembrane transporter activity"/>
    <property type="evidence" value="ECO:0007669"/>
    <property type="project" value="InterPro"/>
</dbReference>
<evidence type="ECO:0000313" key="7">
    <source>
        <dbReference type="Proteomes" id="UP000187822"/>
    </source>
</evidence>
<dbReference type="GeneID" id="30926904"/>
<evidence type="ECO:0000256" key="4">
    <source>
        <dbReference type="ARBA" id="ARBA00022989"/>
    </source>
</evidence>
<dbReference type="Gene3D" id="1.20.1250.20">
    <property type="entry name" value="MFS general substrate transporter like domains"/>
    <property type="match status" value="1"/>
</dbReference>
<dbReference type="GO" id="GO:0005886">
    <property type="term" value="C:plasma membrane"/>
    <property type="evidence" value="ECO:0007669"/>
    <property type="project" value="UniProtKB-SubCell"/>
</dbReference>
<organism evidence="6 7">
    <name type="scientific">Cuniculiplasma divulgatum</name>
    <dbReference type="NCBI Taxonomy" id="1673428"/>
    <lineage>
        <taxon>Archaea</taxon>
        <taxon>Methanobacteriati</taxon>
        <taxon>Thermoplasmatota</taxon>
        <taxon>Thermoplasmata</taxon>
        <taxon>Thermoplasmatales</taxon>
        <taxon>Cuniculiplasmataceae</taxon>
        <taxon>Cuniculiplasma</taxon>
    </lineage>
</organism>
<protein>
    <submittedName>
        <fullName evidence="6">UMF11 family major facilitator superfamily permease</fullName>
    </submittedName>
</protein>
<dbReference type="SUPFAM" id="SSF103473">
    <property type="entry name" value="MFS general substrate transporter"/>
    <property type="match status" value="1"/>
</dbReference>
<dbReference type="OrthoDB" id="57505at2157"/>
<gene>
    <name evidence="6" type="ORF">CPM_0266</name>
</gene>
<comment type="subcellular location">
    <subcellularLocation>
        <location evidence="1">Cell membrane</location>
        <topology evidence="1">Multi-pass membrane protein</topology>
    </subcellularLocation>
</comment>
<keyword evidence="4" id="KW-1133">Transmembrane helix</keyword>
<dbReference type="RefSeq" id="WP_077075862.1">
    <property type="nucleotide sequence ID" value="NZ_LT719092.1"/>
</dbReference>
<dbReference type="Proteomes" id="UP000187822">
    <property type="component" value="Chromosome I"/>
</dbReference>
<reference evidence="7" key="1">
    <citation type="submission" date="2016-06" db="EMBL/GenBank/DDBJ databases">
        <authorList>
            <person name="Toshchakov V.S."/>
        </authorList>
    </citation>
    <scope>NUCLEOTIDE SEQUENCE [LARGE SCALE GENOMIC DNA]</scope>
    <source>
        <strain>PM4 (JCM 30641</strain>
        <strain evidence="7">\VKM B-2940)</strain>
    </source>
</reference>
<dbReference type="PANTHER" id="PTHR23513:SF6">
    <property type="entry name" value="MAJOR FACILITATOR SUPERFAMILY ASSOCIATED DOMAIN-CONTAINING PROTEIN"/>
    <property type="match status" value="1"/>
</dbReference>
<dbReference type="KEGG" id="cdiv:CPM_0266"/>
<sequence length="408" mass="45525">MVIKIFNSENKNLLIFNIIKVLSLSSLGPFQIYSLLYLSSSETGRVELGSIMIFSILLGILVGPKLGTFIDTHERKLLLNFNLFLWIFISITGFIVWNSYAHLSGVVIPALFLIIDFTEGLFFSTLRSIQQTIIGHKKYGMSNSISEISGQIPAVIGATLAIPVLSLLGPRFSLVIQAPLITFSIILLRYLKENFSPVKSNKESFKENVSSLKYIKENFSIIFFFYLLNFTFIVTTIGNFLKPIFIVNVLHGNASGISLSEIAYSTLGMSTGAMLSFLRTKFNLKHSYIFMLIFAAGCFLIPSSTSFAMYIGFQTTHGVGNPGNRISRNTVIMNMVPKEYSGRFNTGVQILSDITRLLLLLIFTISIEFLGPTLLLTITGVIMLVAIILSLALYRFNHNVSNFFKNLN</sequence>
<proteinExistence type="predicted"/>
<name>A0A1R4A5B7_9ARCH</name>
<dbReference type="InterPro" id="IPR011701">
    <property type="entry name" value="MFS"/>
</dbReference>
<dbReference type="EMBL" id="LT719092">
    <property type="protein sequence ID" value="SJK84154.1"/>
    <property type="molecule type" value="Genomic_DNA"/>
</dbReference>
<keyword evidence="3" id="KW-0812">Transmembrane</keyword>
<evidence type="ECO:0000313" key="6">
    <source>
        <dbReference type="EMBL" id="SJK84154.1"/>
    </source>
</evidence>
<keyword evidence="7" id="KW-1185">Reference proteome</keyword>
<dbReference type="AlphaFoldDB" id="A0A1R4A5B7"/>
<evidence type="ECO:0000256" key="5">
    <source>
        <dbReference type="ARBA" id="ARBA00023136"/>
    </source>
</evidence>
<evidence type="ECO:0000256" key="2">
    <source>
        <dbReference type="ARBA" id="ARBA00022475"/>
    </source>
</evidence>
<evidence type="ECO:0000256" key="3">
    <source>
        <dbReference type="ARBA" id="ARBA00022692"/>
    </source>
</evidence>
<keyword evidence="2" id="KW-1003">Cell membrane</keyword>